<gene>
    <name evidence="1" type="ORF">L6452_22549</name>
</gene>
<comment type="caution">
    <text evidence="1">The sequence shown here is derived from an EMBL/GenBank/DDBJ whole genome shotgun (WGS) entry which is preliminary data.</text>
</comment>
<dbReference type="Proteomes" id="UP001055879">
    <property type="component" value="Linkage Group LG07"/>
</dbReference>
<reference evidence="1 2" key="2">
    <citation type="journal article" date="2022" name="Mol. Ecol. Resour.">
        <title>The genomes of chicory, endive, great burdock and yacon provide insights into Asteraceae paleo-polyploidization history and plant inulin production.</title>
        <authorList>
            <person name="Fan W."/>
            <person name="Wang S."/>
            <person name="Wang H."/>
            <person name="Wang A."/>
            <person name="Jiang F."/>
            <person name="Liu H."/>
            <person name="Zhao H."/>
            <person name="Xu D."/>
            <person name="Zhang Y."/>
        </authorList>
    </citation>
    <scope>NUCLEOTIDE SEQUENCE [LARGE SCALE GENOMIC DNA]</scope>
    <source>
        <strain evidence="2">cv. Niubang</strain>
    </source>
</reference>
<evidence type="ECO:0000313" key="1">
    <source>
        <dbReference type="EMBL" id="KAI3715563.1"/>
    </source>
</evidence>
<protein>
    <submittedName>
        <fullName evidence="1">Uncharacterized protein</fullName>
    </submittedName>
</protein>
<evidence type="ECO:0000313" key="2">
    <source>
        <dbReference type="Proteomes" id="UP001055879"/>
    </source>
</evidence>
<reference evidence="2" key="1">
    <citation type="journal article" date="2022" name="Mol. Ecol. Resour.">
        <title>The genomes of chicory, endive, great burdock and yacon provide insights into Asteraceae palaeo-polyploidization history and plant inulin production.</title>
        <authorList>
            <person name="Fan W."/>
            <person name="Wang S."/>
            <person name="Wang H."/>
            <person name="Wang A."/>
            <person name="Jiang F."/>
            <person name="Liu H."/>
            <person name="Zhao H."/>
            <person name="Xu D."/>
            <person name="Zhang Y."/>
        </authorList>
    </citation>
    <scope>NUCLEOTIDE SEQUENCE [LARGE SCALE GENOMIC DNA]</scope>
    <source>
        <strain evidence="2">cv. Niubang</strain>
    </source>
</reference>
<name>A0ACB9B1U5_ARCLA</name>
<organism evidence="1 2">
    <name type="scientific">Arctium lappa</name>
    <name type="common">Greater burdock</name>
    <name type="synonym">Lappa major</name>
    <dbReference type="NCBI Taxonomy" id="4217"/>
    <lineage>
        <taxon>Eukaryota</taxon>
        <taxon>Viridiplantae</taxon>
        <taxon>Streptophyta</taxon>
        <taxon>Embryophyta</taxon>
        <taxon>Tracheophyta</taxon>
        <taxon>Spermatophyta</taxon>
        <taxon>Magnoliopsida</taxon>
        <taxon>eudicotyledons</taxon>
        <taxon>Gunneridae</taxon>
        <taxon>Pentapetalae</taxon>
        <taxon>asterids</taxon>
        <taxon>campanulids</taxon>
        <taxon>Asterales</taxon>
        <taxon>Asteraceae</taxon>
        <taxon>Carduoideae</taxon>
        <taxon>Cardueae</taxon>
        <taxon>Arctiinae</taxon>
        <taxon>Arctium</taxon>
    </lineage>
</organism>
<sequence>MRKFPPISPDSRPSMVSEKYYNLAVSLGISIEIFVPAYSVAQVEGGIGKDYAAPHPVPPPAVGSSMLLLLLNFLSGKESDNHMKHLVIDITTHIGMQEAELALRVNSSAYNGDLAQLKSLIRSETGPNKKIMMEDHHWCEPHDQMDGDGFRSLLQKV</sequence>
<dbReference type="EMBL" id="CM042053">
    <property type="protein sequence ID" value="KAI3715563.1"/>
    <property type="molecule type" value="Genomic_DNA"/>
</dbReference>
<accession>A0ACB9B1U5</accession>
<keyword evidence="2" id="KW-1185">Reference proteome</keyword>
<proteinExistence type="predicted"/>